<dbReference type="SUPFAM" id="SSF54060">
    <property type="entry name" value="His-Me finger endonucleases"/>
    <property type="match status" value="1"/>
</dbReference>
<accession>A0A0W1B3K8</accession>
<dbReference type="RefSeq" id="WP_060622093.1">
    <property type="nucleotide sequence ID" value="NZ_LCZJ02000015.1"/>
</dbReference>
<sequence>MFRYSLEHKEFISTNIHGRYVLELTSMFNEKFDVEIQPSQMRAFIKNNGLKSGIDARIKPGSVPPNKGKKKLWTGGEDTQFKKGHKPHNYVPVGSERVNGDDYVDIKIADPNKWRGKHLIIWEQYCGCSVPKGHVVIFGDGDRRNFDPYNLILVTRGQLAIMNKRGFIQNDAELTRSGIILANIIQKMGERKRSRR</sequence>
<proteinExistence type="predicted"/>
<dbReference type="Proteomes" id="UP000054709">
    <property type="component" value="Unassembled WGS sequence"/>
</dbReference>
<dbReference type="InterPro" id="IPR044925">
    <property type="entry name" value="His-Me_finger_sf"/>
</dbReference>
<evidence type="ECO:0000259" key="1">
    <source>
        <dbReference type="Pfam" id="PF13392"/>
    </source>
</evidence>
<organism evidence="2 3">
    <name type="scientific">Paenibacillus etheri</name>
    <dbReference type="NCBI Taxonomy" id="1306852"/>
    <lineage>
        <taxon>Bacteria</taxon>
        <taxon>Bacillati</taxon>
        <taxon>Bacillota</taxon>
        <taxon>Bacilli</taxon>
        <taxon>Bacillales</taxon>
        <taxon>Paenibacillaceae</taxon>
        <taxon>Paenibacillus</taxon>
    </lineage>
</organism>
<dbReference type="AlphaFoldDB" id="A0A0W1B3K8"/>
<evidence type="ECO:0000313" key="3">
    <source>
        <dbReference type="Proteomes" id="UP000054709"/>
    </source>
</evidence>
<evidence type="ECO:0000313" key="2">
    <source>
        <dbReference type="EMBL" id="KTD88156.1"/>
    </source>
</evidence>
<keyword evidence="3" id="KW-1185">Reference proteome</keyword>
<dbReference type="OrthoDB" id="6638408at2"/>
<name>A0A0W1B3K8_9BACL</name>
<dbReference type="EMBL" id="LCZJ02000015">
    <property type="protein sequence ID" value="KTD88156.1"/>
    <property type="molecule type" value="Genomic_DNA"/>
</dbReference>
<gene>
    <name evidence="2" type="ORF">UQ64_06590</name>
</gene>
<dbReference type="Gene3D" id="3.90.75.20">
    <property type="match status" value="1"/>
</dbReference>
<protein>
    <recommendedName>
        <fullName evidence="1">HNH nuclease domain-containing protein</fullName>
    </recommendedName>
</protein>
<dbReference type="InterPro" id="IPR003615">
    <property type="entry name" value="HNH_nuc"/>
</dbReference>
<reference evidence="2 3" key="1">
    <citation type="journal article" date="2015" name="Int. Biodeterior. Biodegradation">
        <title>Physiological and genetic screening methods for the isolation of methyl tert-butyl ether-degrading bacteria for bioremediation purposes.</title>
        <authorList>
            <person name="Guisado I.M."/>
            <person name="Purswani J."/>
            <person name="Gonzalez Lopez J."/>
            <person name="Pozo C."/>
        </authorList>
    </citation>
    <scope>NUCLEOTIDE SEQUENCE [LARGE SCALE GENOMIC DNA]</scope>
    <source>
        <strain evidence="2 3">SH7</strain>
    </source>
</reference>
<feature type="domain" description="HNH nuclease" evidence="1">
    <location>
        <begin position="116"/>
        <end position="158"/>
    </location>
</feature>
<dbReference type="Pfam" id="PF13392">
    <property type="entry name" value="HNH_3"/>
    <property type="match status" value="1"/>
</dbReference>
<comment type="caution">
    <text evidence="2">The sequence shown here is derived from an EMBL/GenBank/DDBJ whole genome shotgun (WGS) entry which is preliminary data.</text>
</comment>